<protein>
    <recommendedName>
        <fullName evidence="7">Phosphatidylglycerol--prolipoprotein diacylglyceryl transferase</fullName>
        <ecNumber evidence="7">2.5.1.145</ecNumber>
    </recommendedName>
</protein>
<feature type="binding site" evidence="7">
    <location>
        <position position="163"/>
    </location>
    <ligand>
        <name>a 1,2-diacyl-sn-glycero-3-phospho-(1'-sn-glycerol)</name>
        <dbReference type="ChEBI" id="CHEBI:64716"/>
    </ligand>
</feature>
<evidence type="ECO:0000256" key="7">
    <source>
        <dbReference type="HAMAP-Rule" id="MF_01147"/>
    </source>
</evidence>
<keyword evidence="6 7" id="KW-0472">Membrane</keyword>
<gene>
    <name evidence="7" type="primary">lgt</name>
    <name evidence="9" type="ORF">CLV46_1828</name>
</gene>
<keyword evidence="2 7" id="KW-1003">Cell membrane</keyword>
<sequence length="340" mass="37681">MFSPLSLLHSSIPSPDPQWQVLFNVSEWLRDAFGWDLPFDIRIHTYAICLLLGMVAAALITDARLHRRGTDRGAVLDVALWAIIFGIIGARAWHVLTHPDDYFGADKNPLEILAIQNGGIAIFGSLVGGAVGAWIGCRLSGLRFWTFADALAPGLLVAQALGRLGNYFNHELFGTPTDLPWGLEIESSNPAFPAGLEDGTLFHPTFLYEMLWNLFGVVLILLIEREYRLQWGKVFGLYLIWYGLGRSWFESIRVDPSELFLGIRSNVWGAFLAIFIGVVILFVQSRRHPGREPGPYMPGREPERSAEVDSDDTYSEEDEIGDVAEESTETPATSGAGTKS</sequence>
<evidence type="ECO:0000256" key="4">
    <source>
        <dbReference type="ARBA" id="ARBA00022692"/>
    </source>
</evidence>
<feature type="transmembrane region" description="Helical" evidence="7">
    <location>
        <begin position="142"/>
        <end position="162"/>
    </location>
</feature>
<comment type="pathway">
    <text evidence="7">Protein modification; lipoprotein biosynthesis (diacylglyceryl transfer).</text>
</comment>
<feature type="transmembrane region" description="Helical" evidence="7">
    <location>
        <begin position="43"/>
        <end position="61"/>
    </location>
</feature>
<feature type="compositionally biased region" description="Acidic residues" evidence="8">
    <location>
        <begin position="308"/>
        <end position="328"/>
    </location>
</feature>
<keyword evidence="4 7" id="KW-0812">Transmembrane</keyword>
<comment type="caution">
    <text evidence="9">The sequence shown here is derived from an EMBL/GenBank/DDBJ whole genome shotgun (WGS) entry which is preliminary data.</text>
</comment>
<feature type="transmembrane region" description="Helical" evidence="7">
    <location>
        <begin position="113"/>
        <end position="135"/>
    </location>
</feature>
<evidence type="ECO:0000256" key="2">
    <source>
        <dbReference type="ARBA" id="ARBA00022475"/>
    </source>
</evidence>
<accession>A0A2M9CK37</accession>
<dbReference type="InterPro" id="IPR001640">
    <property type="entry name" value="Lgt"/>
</dbReference>
<dbReference type="GO" id="GO:0008961">
    <property type="term" value="F:phosphatidylglycerol-prolipoprotein diacylglyceryl transferase activity"/>
    <property type="evidence" value="ECO:0007669"/>
    <property type="project" value="UniProtKB-UniRule"/>
</dbReference>
<dbReference type="UniPathway" id="UPA00664"/>
<evidence type="ECO:0000256" key="5">
    <source>
        <dbReference type="ARBA" id="ARBA00022989"/>
    </source>
</evidence>
<evidence type="ECO:0000256" key="3">
    <source>
        <dbReference type="ARBA" id="ARBA00022679"/>
    </source>
</evidence>
<comment type="similarity">
    <text evidence="1 7">Belongs to the Lgt family.</text>
</comment>
<name>A0A2M9CK37_9MICO</name>
<dbReference type="HAMAP" id="MF_01147">
    <property type="entry name" value="Lgt"/>
    <property type="match status" value="1"/>
</dbReference>
<keyword evidence="3 7" id="KW-0808">Transferase</keyword>
<dbReference type="GO" id="GO:0005886">
    <property type="term" value="C:plasma membrane"/>
    <property type="evidence" value="ECO:0007669"/>
    <property type="project" value="UniProtKB-SubCell"/>
</dbReference>
<dbReference type="OrthoDB" id="871140at2"/>
<feature type="transmembrane region" description="Helical" evidence="7">
    <location>
        <begin position="231"/>
        <end position="249"/>
    </location>
</feature>
<dbReference type="PANTHER" id="PTHR30589">
    <property type="entry name" value="PROLIPOPROTEIN DIACYLGLYCERYL TRANSFERASE"/>
    <property type="match status" value="1"/>
</dbReference>
<evidence type="ECO:0000256" key="1">
    <source>
        <dbReference type="ARBA" id="ARBA00007150"/>
    </source>
</evidence>
<dbReference type="Pfam" id="PF01790">
    <property type="entry name" value="LGT"/>
    <property type="match status" value="1"/>
</dbReference>
<comment type="catalytic activity">
    <reaction evidence="7">
        <text>L-cysteinyl-[prolipoprotein] + a 1,2-diacyl-sn-glycero-3-phospho-(1'-sn-glycerol) = an S-1,2-diacyl-sn-glyceryl-L-cysteinyl-[prolipoprotein] + sn-glycerol 1-phosphate + H(+)</text>
        <dbReference type="Rhea" id="RHEA:56712"/>
        <dbReference type="Rhea" id="RHEA-COMP:14679"/>
        <dbReference type="Rhea" id="RHEA-COMP:14680"/>
        <dbReference type="ChEBI" id="CHEBI:15378"/>
        <dbReference type="ChEBI" id="CHEBI:29950"/>
        <dbReference type="ChEBI" id="CHEBI:57685"/>
        <dbReference type="ChEBI" id="CHEBI:64716"/>
        <dbReference type="ChEBI" id="CHEBI:140658"/>
        <dbReference type="EC" id="2.5.1.145"/>
    </reaction>
</comment>
<keyword evidence="5 7" id="KW-1133">Transmembrane helix</keyword>
<organism evidence="9 10">
    <name type="scientific">Diaminobutyricimonas aerilata</name>
    <dbReference type="NCBI Taxonomy" id="1162967"/>
    <lineage>
        <taxon>Bacteria</taxon>
        <taxon>Bacillati</taxon>
        <taxon>Actinomycetota</taxon>
        <taxon>Actinomycetes</taxon>
        <taxon>Micrococcales</taxon>
        <taxon>Microbacteriaceae</taxon>
        <taxon>Diaminobutyricimonas</taxon>
    </lineage>
</organism>
<dbReference type="EC" id="2.5.1.145" evidence="7"/>
<dbReference type="GO" id="GO:0042158">
    <property type="term" value="P:lipoprotein biosynthetic process"/>
    <property type="evidence" value="ECO:0007669"/>
    <property type="project" value="UniProtKB-UniRule"/>
</dbReference>
<dbReference type="PROSITE" id="PS01311">
    <property type="entry name" value="LGT"/>
    <property type="match status" value="1"/>
</dbReference>
<evidence type="ECO:0000256" key="8">
    <source>
        <dbReference type="SAM" id="MobiDB-lite"/>
    </source>
</evidence>
<dbReference type="NCBIfam" id="TIGR00544">
    <property type="entry name" value="lgt"/>
    <property type="match status" value="1"/>
</dbReference>
<reference evidence="9 10" key="1">
    <citation type="submission" date="2017-11" db="EMBL/GenBank/DDBJ databases">
        <title>Genomic Encyclopedia of Archaeal and Bacterial Type Strains, Phase II (KMG-II): From Individual Species to Whole Genera.</title>
        <authorList>
            <person name="Goeker M."/>
        </authorList>
    </citation>
    <scope>NUCLEOTIDE SEQUENCE [LARGE SCALE GENOMIC DNA]</scope>
    <source>
        <strain evidence="9 10">DSM 27393</strain>
    </source>
</reference>
<keyword evidence="10" id="KW-1185">Reference proteome</keyword>
<comment type="function">
    <text evidence="7">Catalyzes the transfer of the diacylglyceryl group from phosphatidylglycerol to the sulfhydryl group of the N-terminal cysteine of a prolipoprotein, the first step in the formation of mature lipoproteins.</text>
</comment>
<comment type="subcellular location">
    <subcellularLocation>
        <location evidence="7">Cell membrane</location>
        <topology evidence="7">Multi-pass membrane protein</topology>
    </subcellularLocation>
</comment>
<keyword evidence="9" id="KW-0449">Lipoprotein</keyword>
<feature type="transmembrane region" description="Helical" evidence="7">
    <location>
        <begin position="261"/>
        <end position="283"/>
    </location>
</feature>
<dbReference type="AlphaFoldDB" id="A0A2M9CK37"/>
<dbReference type="PANTHER" id="PTHR30589:SF0">
    <property type="entry name" value="PHOSPHATIDYLGLYCEROL--PROLIPOPROTEIN DIACYLGLYCERYL TRANSFERASE"/>
    <property type="match status" value="1"/>
</dbReference>
<dbReference type="Proteomes" id="UP000228758">
    <property type="component" value="Unassembled WGS sequence"/>
</dbReference>
<evidence type="ECO:0000256" key="6">
    <source>
        <dbReference type="ARBA" id="ARBA00023136"/>
    </source>
</evidence>
<feature type="transmembrane region" description="Helical" evidence="7">
    <location>
        <begin position="206"/>
        <end position="224"/>
    </location>
</feature>
<dbReference type="RefSeq" id="WP_100364478.1">
    <property type="nucleotide sequence ID" value="NZ_PGFF01000001.1"/>
</dbReference>
<dbReference type="EMBL" id="PGFF01000001">
    <property type="protein sequence ID" value="PJJ72261.1"/>
    <property type="molecule type" value="Genomic_DNA"/>
</dbReference>
<feature type="transmembrane region" description="Helical" evidence="7">
    <location>
        <begin position="73"/>
        <end position="93"/>
    </location>
</feature>
<feature type="compositionally biased region" description="Polar residues" evidence="8">
    <location>
        <begin position="329"/>
        <end position="340"/>
    </location>
</feature>
<evidence type="ECO:0000313" key="10">
    <source>
        <dbReference type="Proteomes" id="UP000228758"/>
    </source>
</evidence>
<proteinExistence type="inferred from homology"/>
<evidence type="ECO:0000313" key="9">
    <source>
        <dbReference type="EMBL" id="PJJ72261.1"/>
    </source>
</evidence>
<feature type="region of interest" description="Disordered" evidence="8">
    <location>
        <begin position="291"/>
        <end position="340"/>
    </location>
</feature>